<sequence length="132" mass="15189">MKYLLDTNICVHYFRGQFKLADKIQEVDLRNCAISEITLAELAYGAENSSDPKKNFKLIDKFAEQVKILPIFNAINIYAQEKARLRKKGTMISDFDILIGSTSIANGLIMVTENLKDFERISKIKIENWVKR</sequence>
<evidence type="ECO:0000256" key="1">
    <source>
        <dbReference type="ARBA" id="ARBA00001946"/>
    </source>
</evidence>
<dbReference type="Proteomes" id="UP001250656">
    <property type="component" value="Unassembled WGS sequence"/>
</dbReference>
<evidence type="ECO:0000313" key="9">
    <source>
        <dbReference type="EMBL" id="MDT7827678.1"/>
    </source>
</evidence>
<proteinExistence type="inferred from homology"/>
<dbReference type="PANTHER" id="PTHR33653">
    <property type="entry name" value="RIBONUCLEASE VAPC2"/>
    <property type="match status" value="1"/>
</dbReference>
<keyword evidence="4" id="KW-0479">Metal-binding</keyword>
<gene>
    <name evidence="9" type="ORF">RQM65_03235</name>
</gene>
<evidence type="ECO:0000259" key="8">
    <source>
        <dbReference type="Pfam" id="PF01850"/>
    </source>
</evidence>
<name>A0ABU3L347_9FLAO</name>
<dbReference type="SUPFAM" id="SSF88723">
    <property type="entry name" value="PIN domain-like"/>
    <property type="match status" value="1"/>
</dbReference>
<keyword evidence="5" id="KW-0378">Hydrolase</keyword>
<keyword evidence="6" id="KW-0460">Magnesium</keyword>
<dbReference type="Pfam" id="PF01850">
    <property type="entry name" value="PIN"/>
    <property type="match status" value="1"/>
</dbReference>
<dbReference type="InterPro" id="IPR029060">
    <property type="entry name" value="PIN-like_dom_sf"/>
</dbReference>
<evidence type="ECO:0000256" key="4">
    <source>
        <dbReference type="ARBA" id="ARBA00022723"/>
    </source>
</evidence>
<evidence type="ECO:0000313" key="10">
    <source>
        <dbReference type="Proteomes" id="UP001250656"/>
    </source>
</evidence>
<comment type="caution">
    <text evidence="9">The sequence shown here is derived from an EMBL/GenBank/DDBJ whole genome shotgun (WGS) entry which is preliminary data.</text>
</comment>
<reference evidence="9 10" key="1">
    <citation type="submission" date="2023-09" db="EMBL/GenBank/DDBJ databases">
        <title>Novel taxa isolated from Blanes Bay.</title>
        <authorList>
            <person name="Rey-Velasco X."/>
            <person name="Lucena T."/>
        </authorList>
    </citation>
    <scope>NUCLEOTIDE SEQUENCE [LARGE SCALE GENOMIC DNA]</scope>
    <source>
        <strain evidence="9 10">S334</strain>
    </source>
</reference>
<evidence type="ECO:0000256" key="2">
    <source>
        <dbReference type="ARBA" id="ARBA00022649"/>
    </source>
</evidence>
<evidence type="ECO:0000256" key="3">
    <source>
        <dbReference type="ARBA" id="ARBA00022722"/>
    </source>
</evidence>
<organism evidence="9 10">
    <name type="scientific">Pricia mediterranea</name>
    <dbReference type="NCBI Taxonomy" id="3076079"/>
    <lineage>
        <taxon>Bacteria</taxon>
        <taxon>Pseudomonadati</taxon>
        <taxon>Bacteroidota</taxon>
        <taxon>Flavobacteriia</taxon>
        <taxon>Flavobacteriales</taxon>
        <taxon>Flavobacteriaceae</taxon>
        <taxon>Pricia</taxon>
    </lineage>
</organism>
<dbReference type="Gene3D" id="3.40.50.1010">
    <property type="entry name" value="5'-nuclease"/>
    <property type="match status" value="1"/>
</dbReference>
<evidence type="ECO:0000256" key="6">
    <source>
        <dbReference type="ARBA" id="ARBA00022842"/>
    </source>
</evidence>
<accession>A0ABU3L347</accession>
<keyword evidence="2" id="KW-1277">Toxin-antitoxin system</keyword>
<keyword evidence="3" id="KW-0540">Nuclease</keyword>
<dbReference type="CDD" id="cd18743">
    <property type="entry name" value="PIN_VapC4-5_FitB-like"/>
    <property type="match status" value="1"/>
</dbReference>
<comment type="similarity">
    <text evidence="7">Belongs to the PINc/VapC protein family.</text>
</comment>
<keyword evidence="10" id="KW-1185">Reference proteome</keyword>
<protein>
    <submittedName>
        <fullName evidence="9">Type II toxin-antitoxin system VapC family toxin</fullName>
    </submittedName>
</protein>
<dbReference type="EMBL" id="JAVTTP010000001">
    <property type="protein sequence ID" value="MDT7827678.1"/>
    <property type="molecule type" value="Genomic_DNA"/>
</dbReference>
<dbReference type="PANTHER" id="PTHR33653:SF1">
    <property type="entry name" value="RIBONUCLEASE VAPC2"/>
    <property type="match status" value="1"/>
</dbReference>
<dbReference type="RefSeq" id="WP_314012704.1">
    <property type="nucleotide sequence ID" value="NZ_JAVTTP010000001.1"/>
</dbReference>
<dbReference type="InterPro" id="IPR002716">
    <property type="entry name" value="PIN_dom"/>
</dbReference>
<dbReference type="InterPro" id="IPR050556">
    <property type="entry name" value="Type_II_TA_system_RNase"/>
</dbReference>
<comment type="cofactor">
    <cofactor evidence="1">
        <name>Mg(2+)</name>
        <dbReference type="ChEBI" id="CHEBI:18420"/>
    </cofactor>
</comment>
<evidence type="ECO:0000256" key="7">
    <source>
        <dbReference type="ARBA" id="ARBA00038093"/>
    </source>
</evidence>
<feature type="domain" description="PIN" evidence="8">
    <location>
        <begin position="3"/>
        <end position="123"/>
    </location>
</feature>
<evidence type="ECO:0000256" key="5">
    <source>
        <dbReference type="ARBA" id="ARBA00022801"/>
    </source>
</evidence>